<dbReference type="EMBL" id="JAPFFF010000001">
    <property type="protein sequence ID" value="KAK8898996.1"/>
    <property type="molecule type" value="Genomic_DNA"/>
</dbReference>
<proteinExistence type="predicted"/>
<evidence type="ECO:0000313" key="4">
    <source>
        <dbReference type="EMBL" id="KAK8898996.1"/>
    </source>
</evidence>
<protein>
    <recommendedName>
        <fullName evidence="3">CS domain-containing protein</fullName>
    </recommendedName>
</protein>
<accession>A0ABR2L7M0</accession>
<feature type="compositionally biased region" description="Acidic residues" evidence="1">
    <location>
        <begin position="272"/>
        <end position="282"/>
    </location>
</feature>
<dbReference type="Pfam" id="PF04969">
    <property type="entry name" value="CS"/>
    <property type="match status" value="1"/>
</dbReference>
<evidence type="ECO:0000256" key="1">
    <source>
        <dbReference type="SAM" id="MobiDB-lite"/>
    </source>
</evidence>
<dbReference type="InterPro" id="IPR011990">
    <property type="entry name" value="TPR-like_helical_dom_sf"/>
</dbReference>
<feature type="region of interest" description="Disordered" evidence="1">
    <location>
        <begin position="265"/>
        <end position="290"/>
    </location>
</feature>
<dbReference type="InterPro" id="IPR008978">
    <property type="entry name" value="HSP20-like_chaperone"/>
</dbReference>
<feature type="transmembrane region" description="Helical" evidence="2">
    <location>
        <begin position="324"/>
        <end position="344"/>
    </location>
</feature>
<keyword evidence="2" id="KW-0812">Transmembrane</keyword>
<gene>
    <name evidence="4" type="ORF">M9Y10_001292</name>
</gene>
<dbReference type="Gene3D" id="2.60.40.790">
    <property type="match status" value="1"/>
</dbReference>
<comment type="caution">
    <text evidence="4">The sequence shown here is derived from an EMBL/GenBank/DDBJ whole genome shotgun (WGS) entry which is preliminary data.</text>
</comment>
<dbReference type="InterPro" id="IPR007052">
    <property type="entry name" value="CS_dom"/>
</dbReference>
<evidence type="ECO:0000256" key="2">
    <source>
        <dbReference type="SAM" id="Phobius"/>
    </source>
</evidence>
<dbReference type="Gene3D" id="1.25.40.10">
    <property type="entry name" value="Tetratricopeptide repeat domain"/>
    <property type="match status" value="1"/>
</dbReference>
<evidence type="ECO:0000313" key="5">
    <source>
        <dbReference type="Proteomes" id="UP001470230"/>
    </source>
</evidence>
<keyword evidence="2" id="KW-1133">Transmembrane helix</keyword>
<keyword evidence="2" id="KW-0472">Membrane</keyword>
<dbReference type="SUPFAM" id="SSF81901">
    <property type="entry name" value="HCP-like"/>
    <property type="match status" value="1"/>
</dbReference>
<dbReference type="Proteomes" id="UP001470230">
    <property type="component" value="Unassembled WGS sequence"/>
</dbReference>
<dbReference type="PROSITE" id="PS51203">
    <property type="entry name" value="CS"/>
    <property type="match status" value="1"/>
</dbReference>
<name>A0ABR2L7M0_9EUKA</name>
<feature type="domain" description="CS" evidence="3">
    <location>
        <begin position="9"/>
        <end position="109"/>
    </location>
</feature>
<dbReference type="SUPFAM" id="SSF49764">
    <property type="entry name" value="HSP20-like chaperones"/>
    <property type="match status" value="1"/>
</dbReference>
<organism evidence="4 5">
    <name type="scientific">Tritrichomonas musculus</name>
    <dbReference type="NCBI Taxonomy" id="1915356"/>
    <lineage>
        <taxon>Eukaryota</taxon>
        <taxon>Metamonada</taxon>
        <taxon>Parabasalia</taxon>
        <taxon>Tritrichomonadida</taxon>
        <taxon>Tritrichomonadidae</taxon>
        <taxon>Tritrichomonas</taxon>
    </lineage>
</organism>
<keyword evidence="5" id="KW-1185">Reference proteome</keyword>
<sequence length="348" mass="39736">MKRIDPRYQSLYDYDVQQDDDQITAFFKIPKDFDIDIISIKCDNKESEKSSLSVTIPNEPPIICGSLFAEVIPESVKTLVESKNANGKRDTYFNITLQKKSKFIWPALIVGRHPKTNDIDPKSVYLMYIIKAESPKKEDKRLALDEIAYAVDLGLPVAIRVYSGILFEKDEREKGIEMLKFAADEYNDPDAMCQLGRIFFYWKKETKKEGLEYLKKASKLGKSEVNGFIGQILSPFSKFEYDEKDPEEAVHYLHLAVASKKESESESGTEIVIEEEDEDTGNEDGKEKRNDICDKNEINEYEQELNKILASGIIKSKKSKTTTIFAVSTAAILLTVGVALVLHFRRRR</sequence>
<reference evidence="4 5" key="1">
    <citation type="submission" date="2024-04" db="EMBL/GenBank/DDBJ databases">
        <title>Tritrichomonas musculus Genome.</title>
        <authorList>
            <person name="Alves-Ferreira E."/>
            <person name="Grigg M."/>
            <person name="Lorenzi H."/>
            <person name="Galac M."/>
        </authorList>
    </citation>
    <scope>NUCLEOTIDE SEQUENCE [LARGE SCALE GENOMIC DNA]</scope>
    <source>
        <strain evidence="4 5">EAF2021</strain>
    </source>
</reference>
<evidence type="ECO:0000259" key="3">
    <source>
        <dbReference type="PROSITE" id="PS51203"/>
    </source>
</evidence>